<proteinExistence type="predicted"/>
<evidence type="ECO:0000313" key="6">
    <source>
        <dbReference type="Proteomes" id="UP001520140"/>
    </source>
</evidence>
<evidence type="ECO:0000256" key="3">
    <source>
        <dbReference type="ARBA" id="ARBA00023163"/>
    </source>
</evidence>
<dbReference type="SUPFAM" id="SSF46785">
    <property type="entry name" value="Winged helix' DNA-binding domain"/>
    <property type="match status" value="1"/>
</dbReference>
<dbReference type="InterPro" id="IPR011711">
    <property type="entry name" value="GntR_C"/>
</dbReference>
<dbReference type="PANTHER" id="PTHR43537:SF24">
    <property type="entry name" value="GLUCONATE OPERON TRANSCRIPTIONAL REPRESSOR"/>
    <property type="match status" value="1"/>
</dbReference>
<dbReference type="EMBL" id="JABUKG010000023">
    <property type="protein sequence ID" value="MBY6322633.1"/>
    <property type="molecule type" value="Genomic_DNA"/>
</dbReference>
<name>A0ABS7NX75_9NOCA</name>
<dbReference type="PANTHER" id="PTHR43537">
    <property type="entry name" value="TRANSCRIPTIONAL REGULATOR, GNTR FAMILY"/>
    <property type="match status" value="1"/>
</dbReference>
<comment type="caution">
    <text evidence="5">The sequence shown here is derived from an EMBL/GenBank/DDBJ whole genome shotgun (WGS) entry which is preliminary data.</text>
</comment>
<sequence length="205" mass="22847">MTDLDDAIFDLILTETYRPGQKLNELELAARFGVSRTPIRDALRRLASSGVVTVEHNKGARVTQYSREDVAALYSARALMESHAARLAAATVDDDAVDALRRSAEDMHEKVVASASVADIAAANNEFHALVLSHCPNARLRDLVGSLVKPIVVSRNFRNYTPDEMRRSAMHHLDIVDALSRRDEDWVEAAMRSHIRFGYHRAIAQ</sequence>
<dbReference type="SMART" id="SM00345">
    <property type="entry name" value="HTH_GNTR"/>
    <property type="match status" value="1"/>
</dbReference>
<feature type="domain" description="HTH gntR-type" evidence="4">
    <location>
        <begin position="1"/>
        <end position="65"/>
    </location>
</feature>
<dbReference type="CDD" id="cd07377">
    <property type="entry name" value="WHTH_GntR"/>
    <property type="match status" value="1"/>
</dbReference>
<dbReference type="SUPFAM" id="SSF48008">
    <property type="entry name" value="GntR ligand-binding domain-like"/>
    <property type="match status" value="1"/>
</dbReference>
<dbReference type="SMART" id="SM00895">
    <property type="entry name" value="FCD"/>
    <property type="match status" value="1"/>
</dbReference>
<dbReference type="PROSITE" id="PS50949">
    <property type="entry name" value="HTH_GNTR"/>
    <property type="match status" value="1"/>
</dbReference>
<accession>A0ABS7NX75</accession>
<dbReference type="InterPro" id="IPR036388">
    <property type="entry name" value="WH-like_DNA-bd_sf"/>
</dbReference>
<keyword evidence="6" id="KW-1185">Reference proteome</keyword>
<dbReference type="Pfam" id="PF00392">
    <property type="entry name" value="GntR"/>
    <property type="match status" value="1"/>
</dbReference>
<dbReference type="InterPro" id="IPR000524">
    <property type="entry name" value="Tscrpt_reg_HTH_GntR"/>
</dbReference>
<evidence type="ECO:0000313" key="5">
    <source>
        <dbReference type="EMBL" id="MBY6322633.1"/>
    </source>
</evidence>
<dbReference type="InterPro" id="IPR036390">
    <property type="entry name" value="WH_DNA-bd_sf"/>
</dbReference>
<dbReference type="Gene3D" id="1.10.10.10">
    <property type="entry name" value="Winged helix-like DNA-binding domain superfamily/Winged helix DNA-binding domain"/>
    <property type="match status" value="1"/>
</dbReference>
<keyword evidence="1" id="KW-0805">Transcription regulation</keyword>
<dbReference type="PRINTS" id="PR00035">
    <property type="entry name" value="HTHGNTR"/>
</dbReference>
<evidence type="ECO:0000259" key="4">
    <source>
        <dbReference type="PROSITE" id="PS50949"/>
    </source>
</evidence>
<keyword evidence="3" id="KW-0804">Transcription</keyword>
<organism evidence="5 6">
    <name type="scientific">Rhodococcoides kroppenstedtii</name>
    <dbReference type="NCBI Taxonomy" id="293050"/>
    <lineage>
        <taxon>Bacteria</taxon>
        <taxon>Bacillati</taxon>
        <taxon>Actinomycetota</taxon>
        <taxon>Actinomycetes</taxon>
        <taxon>Mycobacteriales</taxon>
        <taxon>Nocardiaceae</taxon>
        <taxon>Rhodococcoides</taxon>
    </lineage>
</organism>
<evidence type="ECO:0000256" key="1">
    <source>
        <dbReference type="ARBA" id="ARBA00023015"/>
    </source>
</evidence>
<keyword evidence="2" id="KW-0238">DNA-binding</keyword>
<dbReference type="Pfam" id="PF07729">
    <property type="entry name" value="FCD"/>
    <property type="match status" value="1"/>
</dbReference>
<dbReference type="RefSeq" id="WP_068103090.1">
    <property type="nucleotide sequence ID" value="NZ_JABUKE010000024.1"/>
</dbReference>
<gene>
    <name evidence="5" type="ORF">HQ605_17575</name>
</gene>
<evidence type="ECO:0000256" key="2">
    <source>
        <dbReference type="ARBA" id="ARBA00023125"/>
    </source>
</evidence>
<dbReference type="InterPro" id="IPR008920">
    <property type="entry name" value="TF_FadR/GntR_C"/>
</dbReference>
<dbReference type="Gene3D" id="1.20.120.530">
    <property type="entry name" value="GntR ligand-binding domain-like"/>
    <property type="match status" value="1"/>
</dbReference>
<reference evidence="5 6" key="1">
    <citation type="submission" date="2020-06" db="EMBL/GenBank/DDBJ databases">
        <title>Taxonomy, biology and ecology of Rhodococcus bacteria occurring in California pistachio and other woody hosts as revealed by genome sequence analyses.</title>
        <authorList>
            <person name="Gai Y."/>
            <person name="Riely B."/>
        </authorList>
    </citation>
    <scope>NUCLEOTIDE SEQUENCE [LARGE SCALE GENOMIC DNA]</scope>
    <source>
        <strain evidence="5 6">BP-284</strain>
    </source>
</reference>
<dbReference type="Proteomes" id="UP001520140">
    <property type="component" value="Unassembled WGS sequence"/>
</dbReference>
<protein>
    <submittedName>
        <fullName evidence="5">GntR family transcriptional regulator</fullName>
    </submittedName>
</protein>